<feature type="transmembrane region" description="Helical" evidence="1">
    <location>
        <begin position="9"/>
        <end position="28"/>
    </location>
</feature>
<proteinExistence type="predicted"/>
<reference evidence="2" key="1">
    <citation type="submission" date="2021-01" db="EMBL/GenBank/DDBJ databases">
        <authorList>
            <person name="Corre E."/>
            <person name="Pelletier E."/>
            <person name="Niang G."/>
            <person name="Scheremetjew M."/>
            <person name="Finn R."/>
            <person name="Kale V."/>
            <person name="Holt S."/>
            <person name="Cochrane G."/>
            <person name="Meng A."/>
            <person name="Brown T."/>
            <person name="Cohen L."/>
        </authorList>
    </citation>
    <scope>NUCLEOTIDE SEQUENCE</scope>
    <source>
        <strain evidence="2">NIES-381</strain>
    </source>
</reference>
<organism evidence="2">
    <name type="scientific">Eutreptiella gymnastica</name>
    <dbReference type="NCBI Taxonomy" id="73025"/>
    <lineage>
        <taxon>Eukaryota</taxon>
        <taxon>Discoba</taxon>
        <taxon>Euglenozoa</taxon>
        <taxon>Euglenida</taxon>
        <taxon>Spirocuta</taxon>
        <taxon>Euglenophyceae</taxon>
        <taxon>Eutreptiales</taxon>
        <taxon>Eutreptiaceae</taxon>
        <taxon>Eutreptiella</taxon>
    </lineage>
</organism>
<dbReference type="AlphaFoldDB" id="A0A7S1J5V0"/>
<keyword evidence="1" id="KW-0812">Transmembrane</keyword>
<gene>
    <name evidence="2" type="ORF">EGYM00392_LOCUS44447</name>
</gene>
<dbReference type="SUPFAM" id="SSF103511">
    <property type="entry name" value="Chlorophyll a-b binding protein"/>
    <property type="match status" value="1"/>
</dbReference>
<dbReference type="GO" id="GO:0009507">
    <property type="term" value="C:chloroplast"/>
    <property type="evidence" value="ECO:0007669"/>
    <property type="project" value="UniProtKB-SubCell"/>
</dbReference>
<feature type="transmembrane region" description="Helical" evidence="1">
    <location>
        <begin position="120"/>
        <end position="139"/>
    </location>
</feature>
<keyword evidence="1" id="KW-1133">Transmembrane helix</keyword>
<dbReference type="EMBL" id="HBGA01119921">
    <property type="protein sequence ID" value="CAD9033300.1"/>
    <property type="molecule type" value="Transcribed_RNA"/>
</dbReference>
<sequence length="365" mass="37506">MPELGLNSAGYCAVAASAGAIAVLWVASSLHTAPFAALSAHVPPTTTTITSGIPVVRPHQPATAQAAVGTSTSMLMRRHAAYGSSDAARPSALETAPKATLLSSSFDHRSSAPGSSLEGFRLSVIFCIASALAGALLGLRRIALLRPGRDGEVMQASEKVSMAMAPPDPNADRTFMSKVAADLAAGVPFPDGFAHDPLTLAAASGILALADVLPCLPSIPRTQPIAMMTLSGGRSTRLVPTGGSFRIEPTMADLMSINGVMPEVINGRVAQLSFIAGIAAERATGETLPQQFADYPVSVLAATVLVTLASFMPKLRNATKYTVDPRTKSGSIFSARAELVNSRAAMIGLGAAIIQESLTGHPLLG</sequence>
<evidence type="ECO:0000256" key="1">
    <source>
        <dbReference type="SAM" id="Phobius"/>
    </source>
</evidence>
<evidence type="ECO:0000313" key="2">
    <source>
        <dbReference type="EMBL" id="CAD9033300.1"/>
    </source>
</evidence>
<protein>
    <submittedName>
        <fullName evidence="2">Uncharacterized protein</fullName>
    </submittedName>
</protein>
<name>A0A7S1J5V0_9EUGL</name>
<accession>A0A7S1J5V0</accession>
<keyword evidence="1" id="KW-0472">Membrane</keyword>